<keyword evidence="2" id="KW-1185">Reference proteome</keyword>
<proteinExistence type="predicted"/>
<accession>A0ACC0GMB0</accession>
<comment type="caution">
    <text evidence="1">The sequence shown here is derived from an EMBL/GenBank/DDBJ whole genome shotgun (WGS) entry which is preliminary data.</text>
</comment>
<name>A0ACC0GMB0_9ERIC</name>
<reference evidence="1 2" key="1">
    <citation type="journal article" date="2022" name="Plant J.">
        <title>Chromosome-level genome of Camellia lanceoleosa provides a valuable resource for understanding genome evolution and self-incompatibility.</title>
        <authorList>
            <person name="Gong W."/>
            <person name="Xiao S."/>
            <person name="Wang L."/>
            <person name="Liao Z."/>
            <person name="Chang Y."/>
            <person name="Mo W."/>
            <person name="Hu G."/>
            <person name="Li W."/>
            <person name="Zhao G."/>
            <person name="Zhu H."/>
            <person name="Hu X."/>
            <person name="Ji K."/>
            <person name="Xiang X."/>
            <person name="Song Q."/>
            <person name="Yuan D."/>
            <person name="Jin S."/>
            <person name="Zhang L."/>
        </authorList>
    </citation>
    <scope>NUCLEOTIDE SEQUENCE [LARGE SCALE GENOMIC DNA]</scope>
    <source>
        <strain evidence="1">SQ_2022a</strain>
    </source>
</reference>
<gene>
    <name evidence="1" type="ORF">LOK49_LG09G00303</name>
</gene>
<evidence type="ECO:0000313" key="2">
    <source>
        <dbReference type="Proteomes" id="UP001060215"/>
    </source>
</evidence>
<dbReference type="Proteomes" id="UP001060215">
    <property type="component" value="Chromosome 8"/>
</dbReference>
<sequence length="423" mass="46461">MASLKASSLMFLSTSSSSCCRREIITAAIHMPKLRHGGLLSLPNLTKTRGLVEELEMRSGYTNTNTNSSPKYDTRVSDPTVIAKLYAIMEAIVDRVEMHKNIGEQRNNWNGLLLTSINAITLTAATMAAIAATGVGGGAALVSLKLSSTLLYLAATGMLLIMNKIQPSQLTEEQRNASRLFNQLHEEIHTMVCIGNPTMHDVKKAMEKVLALDKAYPLPLLGVMLEKFPKTVEPAVWWPLHQEKRQAKAYSGRKINNRNGWDAKLEEEMREIVGVLKRKDEEDYLRLGEKFLKLNKVLAISGPLLTGLAAIGSAFVGSPSHGSWAVVLGVVGGALSTVVNAFEHGGQVGMVFEMYRSNAGFFKLMEESIESNLEEEVERRENGEMFEMKVALQLGRSLSELKDLAASSSIKGEAMQEFASKLF</sequence>
<evidence type="ECO:0000313" key="1">
    <source>
        <dbReference type="EMBL" id="KAI8001704.1"/>
    </source>
</evidence>
<organism evidence="1 2">
    <name type="scientific">Camellia lanceoleosa</name>
    <dbReference type="NCBI Taxonomy" id="1840588"/>
    <lineage>
        <taxon>Eukaryota</taxon>
        <taxon>Viridiplantae</taxon>
        <taxon>Streptophyta</taxon>
        <taxon>Embryophyta</taxon>
        <taxon>Tracheophyta</taxon>
        <taxon>Spermatophyta</taxon>
        <taxon>Magnoliopsida</taxon>
        <taxon>eudicotyledons</taxon>
        <taxon>Gunneridae</taxon>
        <taxon>Pentapetalae</taxon>
        <taxon>asterids</taxon>
        <taxon>Ericales</taxon>
        <taxon>Theaceae</taxon>
        <taxon>Camellia</taxon>
    </lineage>
</organism>
<protein>
    <submittedName>
        <fullName evidence="1">F-box protein</fullName>
    </submittedName>
</protein>
<dbReference type="EMBL" id="CM045765">
    <property type="protein sequence ID" value="KAI8001704.1"/>
    <property type="molecule type" value="Genomic_DNA"/>
</dbReference>